<proteinExistence type="predicted"/>
<sequence length="95" mass="10953">MKFFGCYRYIPGSPFGLPVAIFESEKRIIQWRSQNWKRFATYVSTDEWNTLHIIKTTDDLNGNACHSLLLKDNSYKNLKNVSSTYLIGTPYLPAG</sequence>
<accession>A0A7G7WWC6</accession>
<name>A0A7G7WWC6_9CAUD</name>
<gene>
    <name evidence="1" type="ORF">AF3_050</name>
</gene>
<keyword evidence="2" id="KW-1185">Reference proteome</keyword>
<dbReference type="EMBL" id="MT778837">
    <property type="protein sequence ID" value="QNH71520.1"/>
    <property type="molecule type" value="Genomic_DNA"/>
</dbReference>
<dbReference type="Proteomes" id="UP000515855">
    <property type="component" value="Segment"/>
</dbReference>
<evidence type="ECO:0000313" key="2">
    <source>
        <dbReference type="Proteomes" id="UP000515855"/>
    </source>
</evidence>
<reference evidence="1 2" key="1">
    <citation type="submission" date="2020-07" db="EMBL/GenBank/DDBJ databases">
        <title>Complete genome sequence of Rhizobium leguminosarum bacteriophage vB_RlegM_AF3.</title>
        <authorList>
            <person name="Gunathilake D."/>
            <person name="Mackenzie K.D."/>
            <person name="Yost C.K."/>
            <person name="Hynes M.F."/>
        </authorList>
    </citation>
    <scope>NUCLEOTIDE SEQUENCE [LARGE SCALE GENOMIC DNA]</scope>
</reference>
<protein>
    <submittedName>
        <fullName evidence="1">Uncharacterized protein</fullName>
    </submittedName>
</protein>
<evidence type="ECO:0000313" key="1">
    <source>
        <dbReference type="EMBL" id="QNH71520.1"/>
    </source>
</evidence>
<organism evidence="1 2">
    <name type="scientific">Rhizobium phage AF3</name>
    <dbReference type="NCBI Taxonomy" id="2763529"/>
    <lineage>
        <taxon>Viruses</taxon>
        <taxon>Duplodnaviria</taxon>
        <taxon>Heunggongvirae</taxon>
        <taxon>Uroviricota</taxon>
        <taxon>Caudoviricetes</taxon>
        <taxon>Pootjesviridae</taxon>
        <taxon>Innesvirus</taxon>
        <taxon>Innesvirus AF3</taxon>
    </lineage>
</organism>